<organism evidence="4 5">
    <name type="scientific">Cylicocyclus nassatus</name>
    <name type="common">Nematode worm</name>
    <dbReference type="NCBI Taxonomy" id="53992"/>
    <lineage>
        <taxon>Eukaryota</taxon>
        <taxon>Metazoa</taxon>
        <taxon>Ecdysozoa</taxon>
        <taxon>Nematoda</taxon>
        <taxon>Chromadorea</taxon>
        <taxon>Rhabditida</taxon>
        <taxon>Rhabditina</taxon>
        <taxon>Rhabditomorpha</taxon>
        <taxon>Strongyloidea</taxon>
        <taxon>Strongylidae</taxon>
        <taxon>Cylicocyclus</taxon>
    </lineage>
</organism>
<dbReference type="Proteomes" id="UP001176961">
    <property type="component" value="Unassembled WGS sequence"/>
</dbReference>
<dbReference type="PANTHER" id="PTHR45653:SF10">
    <property type="entry name" value="MYOBLAST CITY, ISOFORM B"/>
    <property type="match status" value="1"/>
</dbReference>
<evidence type="ECO:0000313" key="4">
    <source>
        <dbReference type="EMBL" id="CAJ0602778.1"/>
    </source>
</evidence>
<dbReference type="GO" id="GO:0005085">
    <property type="term" value="F:guanyl-nucleotide exchange factor activity"/>
    <property type="evidence" value="ECO:0007669"/>
    <property type="project" value="InterPro"/>
</dbReference>
<feature type="transmembrane region" description="Helical" evidence="2">
    <location>
        <begin position="114"/>
        <end position="137"/>
    </location>
</feature>
<proteinExistence type="inferred from homology"/>
<comment type="caution">
    <text evidence="4">The sequence shown here is derived from an EMBL/GenBank/DDBJ whole genome shotgun (WGS) entry which is preliminary data.</text>
</comment>
<keyword evidence="5" id="KW-1185">Reference proteome</keyword>
<dbReference type="PANTHER" id="PTHR45653">
    <property type="entry name" value="DEDICATOR OF CYTOKINESIS"/>
    <property type="match status" value="1"/>
</dbReference>
<evidence type="ECO:0000256" key="2">
    <source>
        <dbReference type="SAM" id="Phobius"/>
    </source>
</evidence>
<accession>A0AA36M9U2</accession>
<dbReference type="GO" id="GO:0016477">
    <property type="term" value="P:cell migration"/>
    <property type="evidence" value="ECO:0007669"/>
    <property type="project" value="TreeGrafter"/>
</dbReference>
<dbReference type="AlphaFoldDB" id="A0AA36M9U2"/>
<dbReference type="GO" id="GO:0005886">
    <property type="term" value="C:plasma membrane"/>
    <property type="evidence" value="ECO:0007669"/>
    <property type="project" value="TreeGrafter"/>
</dbReference>
<keyword evidence="2" id="KW-0812">Transmembrane</keyword>
<feature type="domain" description="DOCKER" evidence="3">
    <location>
        <begin position="1"/>
        <end position="155"/>
    </location>
</feature>
<gene>
    <name evidence="4" type="ORF">CYNAS_LOCUS14761</name>
</gene>
<dbReference type="InterPro" id="IPR027357">
    <property type="entry name" value="DOCKER_dom"/>
</dbReference>
<comment type="similarity">
    <text evidence="1">Belongs to the DOCK family.</text>
</comment>
<reference evidence="4" key="1">
    <citation type="submission" date="2023-07" db="EMBL/GenBank/DDBJ databases">
        <authorList>
            <consortium name="CYATHOMIX"/>
        </authorList>
    </citation>
    <scope>NUCLEOTIDE SEQUENCE</scope>
    <source>
        <strain evidence="4">N/A</strain>
    </source>
</reference>
<evidence type="ECO:0000259" key="3">
    <source>
        <dbReference type="PROSITE" id="PS51651"/>
    </source>
</evidence>
<evidence type="ECO:0000313" key="5">
    <source>
        <dbReference type="Proteomes" id="UP001176961"/>
    </source>
</evidence>
<keyword evidence="2" id="KW-0472">Membrane</keyword>
<keyword evidence="2" id="KW-1133">Transmembrane helix</keyword>
<name>A0AA36M9U2_CYLNA</name>
<protein>
    <recommendedName>
        <fullName evidence="3">DOCKER domain-containing protein</fullName>
    </recommendedName>
</protein>
<dbReference type="GO" id="GO:0007264">
    <property type="term" value="P:small GTPase-mediated signal transduction"/>
    <property type="evidence" value="ECO:0007669"/>
    <property type="project" value="InterPro"/>
</dbReference>
<dbReference type="GO" id="GO:0031267">
    <property type="term" value="F:small GTPase binding"/>
    <property type="evidence" value="ECO:0007669"/>
    <property type="project" value="TreeGrafter"/>
</dbReference>
<dbReference type="InterPro" id="IPR026791">
    <property type="entry name" value="DOCK"/>
</dbReference>
<dbReference type="GO" id="GO:0005737">
    <property type="term" value="C:cytoplasm"/>
    <property type="evidence" value="ECO:0007669"/>
    <property type="project" value="TreeGrafter"/>
</dbReference>
<dbReference type="GO" id="GO:0007520">
    <property type="term" value="P:myoblast fusion"/>
    <property type="evidence" value="ECO:0007669"/>
    <property type="project" value="TreeGrafter"/>
</dbReference>
<dbReference type="PROSITE" id="PS51651">
    <property type="entry name" value="DOCKER"/>
    <property type="match status" value="1"/>
</dbReference>
<dbReference type="EMBL" id="CATQJL010000305">
    <property type="protein sequence ID" value="CAJ0602778.1"/>
    <property type="molecule type" value="Genomic_DNA"/>
</dbReference>
<sequence>MVHIGQQNASNDEIRGRFFSLILALLNKMSAQLFGSYIEISGMTKSLIWRRLICHCAVERQLKDSLLCEAADLFAKGEREFCQFTRKPMSTTISLIDGIAELYRKIDRKDRAFLYYYLMAFYGKGFASYLNGISFVFRSDKLEKHADFMKRMQQH</sequence>
<evidence type="ECO:0000256" key="1">
    <source>
        <dbReference type="PROSITE-ProRule" id="PRU00984"/>
    </source>
</evidence>